<reference evidence="2 3" key="1">
    <citation type="submission" date="2016-03" db="EMBL/GenBank/DDBJ databases">
        <title>EvidentialGene: Evidence-directed Construction of Genes on Genomes.</title>
        <authorList>
            <person name="Gilbert D.G."/>
            <person name="Choi J.-H."/>
            <person name="Mockaitis K."/>
            <person name="Colbourne J."/>
            <person name="Pfrender M."/>
        </authorList>
    </citation>
    <scope>NUCLEOTIDE SEQUENCE [LARGE SCALE GENOMIC DNA]</scope>
    <source>
        <strain evidence="2 3">Xinb3</strain>
        <tissue evidence="2">Complete organism</tissue>
    </source>
</reference>
<proteinExistence type="predicted"/>
<evidence type="ECO:0000313" key="2">
    <source>
        <dbReference type="EMBL" id="KZS04852.1"/>
    </source>
</evidence>
<accession>A0A164M9D2</accession>
<name>A0A164M9D2_9CRUS</name>
<dbReference type="Proteomes" id="UP000076858">
    <property type="component" value="Unassembled WGS sequence"/>
</dbReference>
<protein>
    <submittedName>
        <fullName evidence="2">Uncharacterized protein</fullName>
    </submittedName>
</protein>
<dbReference type="OrthoDB" id="10386680at2759"/>
<evidence type="ECO:0000313" key="3">
    <source>
        <dbReference type="Proteomes" id="UP000076858"/>
    </source>
</evidence>
<dbReference type="EMBL" id="LRGB01003047">
    <property type="protein sequence ID" value="KZS04852.1"/>
    <property type="molecule type" value="Genomic_DNA"/>
</dbReference>
<evidence type="ECO:0000256" key="1">
    <source>
        <dbReference type="SAM" id="MobiDB-lite"/>
    </source>
</evidence>
<organism evidence="2 3">
    <name type="scientific">Daphnia magna</name>
    <dbReference type="NCBI Taxonomy" id="35525"/>
    <lineage>
        <taxon>Eukaryota</taxon>
        <taxon>Metazoa</taxon>
        <taxon>Ecdysozoa</taxon>
        <taxon>Arthropoda</taxon>
        <taxon>Crustacea</taxon>
        <taxon>Branchiopoda</taxon>
        <taxon>Diplostraca</taxon>
        <taxon>Cladocera</taxon>
        <taxon>Anomopoda</taxon>
        <taxon>Daphniidae</taxon>
        <taxon>Daphnia</taxon>
    </lineage>
</organism>
<sequence>MTGRKVFVNFISLKSPFQVKCELLPESERRSDFIVLRELLFKAMMLDKSILVLGGREASNVEDILILQYDEDFGDIIDVNHDVVFYHKQKDVVVKLRKNCPNEEMSTITSFSFNGREENDVASGFPEPGIIENLGKSEHSPSSKKKFFCDKLNKGKDASSELHDVTDNHKSDCELIIMINDFNISFLVNLENDVSDSRELLSYAVIDGVKHTAVLVKFDETDVDAVKINVLTHNELFDVFHTQSDGNYAACSSDSEYESTDCISGTDHGDAQSLNKSPRQKRKQHNNQSAASTAVFFEGEKGTIGLLMAINRLCSTKKGTSSSAELFEIAQVNMRVEPSYKGINARALLFFDDHDYLQSMLIICGTARNFKNIPVTKSWQAVFKLLSVYYVFDGNYPALYGVLSVIERRCISQLLNTSITVDPKDSSSLKVFIRKFNAFMKNS</sequence>
<feature type="region of interest" description="Disordered" evidence="1">
    <location>
        <begin position="262"/>
        <end position="289"/>
    </location>
</feature>
<gene>
    <name evidence="2" type="ORF">APZ42_032116</name>
</gene>
<comment type="caution">
    <text evidence="2">The sequence shown here is derived from an EMBL/GenBank/DDBJ whole genome shotgun (WGS) entry which is preliminary data.</text>
</comment>
<dbReference type="AlphaFoldDB" id="A0A164M9D2"/>
<keyword evidence="3" id="KW-1185">Reference proteome</keyword>